<gene>
    <name evidence="1" type="ORF">KC729_22485</name>
</gene>
<protein>
    <submittedName>
        <fullName evidence="1">Uncharacterized protein</fullName>
    </submittedName>
</protein>
<proteinExistence type="predicted"/>
<organism evidence="1 2">
    <name type="scientific">Eiseniibacteriota bacterium</name>
    <dbReference type="NCBI Taxonomy" id="2212470"/>
    <lineage>
        <taxon>Bacteria</taxon>
        <taxon>Candidatus Eiseniibacteriota</taxon>
    </lineage>
</organism>
<accession>A0A956M3T1</accession>
<comment type="caution">
    <text evidence="1">The sequence shown here is derived from an EMBL/GenBank/DDBJ whole genome shotgun (WGS) entry which is preliminary data.</text>
</comment>
<name>A0A956M3T1_UNCEI</name>
<sequence>PDVYRGTITGDTFNLTMDQRYQSSVCGTVWFEETITGTYINDDFWDGVSNLALRHLTPDGFDCYDCYFDPFQKTGRRL</sequence>
<evidence type="ECO:0000313" key="2">
    <source>
        <dbReference type="Proteomes" id="UP000697710"/>
    </source>
</evidence>
<dbReference type="EMBL" id="JAGQHR010001234">
    <property type="protein sequence ID" value="MCA9730463.1"/>
    <property type="molecule type" value="Genomic_DNA"/>
</dbReference>
<reference evidence="1" key="1">
    <citation type="submission" date="2020-04" db="EMBL/GenBank/DDBJ databases">
        <authorList>
            <person name="Zhang T."/>
        </authorList>
    </citation>
    <scope>NUCLEOTIDE SEQUENCE</scope>
    <source>
        <strain evidence="1">HKST-UBA01</strain>
    </source>
</reference>
<reference evidence="1" key="2">
    <citation type="journal article" date="2021" name="Microbiome">
        <title>Successional dynamics and alternative stable states in a saline activated sludge microbial community over 9 years.</title>
        <authorList>
            <person name="Wang Y."/>
            <person name="Ye J."/>
            <person name="Ju F."/>
            <person name="Liu L."/>
            <person name="Boyd J.A."/>
            <person name="Deng Y."/>
            <person name="Parks D.H."/>
            <person name="Jiang X."/>
            <person name="Yin X."/>
            <person name="Woodcroft B.J."/>
            <person name="Tyson G.W."/>
            <person name="Hugenholtz P."/>
            <person name="Polz M.F."/>
            <person name="Zhang T."/>
        </authorList>
    </citation>
    <scope>NUCLEOTIDE SEQUENCE</scope>
    <source>
        <strain evidence="1">HKST-UBA01</strain>
    </source>
</reference>
<evidence type="ECO:0000313" key="1">
    <source>
        <dbReference type="EMBL" id="MCA9730463.1"/>
    </source>
</evidence>
<dbReference type="Proteomes" id="UP000697710">
    <property type="component" value="Unassembled WGS sequence"/>
</dbReference>
<feature type="non-terminal residue" evidence="1">
    <location>
        <position position="1"/>
    </location>
</feature>
<dbReference type="AlphaFoldDB" id="A0A956M3T1"/>